<dbReference type="Gene3D" id="3.30.70.270">
    <property type="match status" value="1"/>
</dbReference>
<dbReference type="Gene3D" id="3.20.20.450">
    <property type="entry name" value="EAL domain"/>
    <property type="match status" value="1"/>
</dbReference>
<dbReference type="GO" id="GO:0003824">
    <property type="term" value="F:catalytic activity"/>
    <property type="evidence" value="ECO:0007669"/>
    <property type="project" value="UniProtKB-ARBA"/>
</dbReference>
<comment type="cofactor">
    <cofactor evidence="1">
        <name>Mg(2+)</name>
        <dbReference type="ChEBI" id="CHEBI:18420"/>
    </cofactor>
</comment>
<feature type="domain" description="PAS" evidence="4">
    <location>
        <begin position="311"/>
        <end position="370"/>
    </location>
</feature>
<dbReference type="CDD" id="cd00130">
    <property type="entry name" value="PAS"/>
    <property type="match status" value="2"/>
</dbReference>
<name>A0A7R6P908_9GAMM</name>
<keyword evidence="2" id="KW-1133">Transmembrane helix</keyword>
<dbReference type="Pfam" id="PF08447">
    <property type="entry name" value="PAS_3"/>
    <property type="match status" value="2"/>
</dbReference>
<dbReference type="InterPro" id="IPR029787">
    <property type="entry name" value="Nucleotide_cyclase"/>
</dbReference>
<dbReference type="CDD" id="cd01007">
    <property type="entry name" value="PBP2_BvgS_HisK_like"/>
    <property type="match status" value="1"/>
</dbReference>
<feature type="signal peptide" evidence="3">
    <location>
        <begin position="1"/>
        <end position="26"/>
    </location>
</feature>
<keyword evidence="2" id="KW-0812">Transmembrane</keyword>
<evidence type="ECO:0000256" key="3">
    <source>
        <dbReference type="SAM" id="SignalP"/>
    </source>
</evidence>
<dbReference type="SUPFAM" id="SSF55073">
    <property type="entry name" value="Nucleotide cyclase"/>
    <property type="match status" value="1"/>
</dbReference>
<dbReference type="InterPro" id="IPR043128">
    <property type="entry name" value="Rev_trsase/Diguanyl_cyclase"/>
</dbReference>
<dbReference type="CDD" id="cd01948">
    <property type="entry name" value="EAL"/>
    <property type="match status" value="1"/>
</dbReference>
<evidence type="ECO:0000259" key="5">
    <source>
        <dbReference type="PROSITE" id="PS50113"/>
    </source>
</evidence>
<feature type="domain" description="PAS" evidence="4">
    <location>
        <begin position="438"/>
        <end position="493"/>
    </location>
</feature>
<dbReference type="PROSITE" id="PS50887">
    <property type="entry name" value="GGDEF"/>
    <property type="match status" value="1"/>
</dbReference>
<keyword evidence="9" id="KW-1185">Reference proteome</keyword>
<dbReference type="NCBIfam" id="TIGR00229">
    <property type="entry name" value="sensory_box"/>
    <property type="match status" value="2"/>
</dbReference>
<proteinExistence type="predicted"/>
<feature type="domain" description="EAL" evidence="6">
    <location>
        <begin position="739"/>
        <end position="992"/>
    </location>
</feature>
<sequence length="992" mass="113922">MLRVPFRAGTFLLFIVSCLLTIAASAADSSWRSQNLSSDEITWLEQHPRLKLGIDRSFYPYEWIDEKGRYTGIAADFMRLLEQRLEVKFVPVTDKTSWGEVLTAAKAGEYDLLPCVVQTADRLEYLNFTTPYLSSSEVIISEQARGYIGTLDKLNGKRVAIHKGHFTNELLRRDYPEITIVNTSSIQEALRLVEDGSVEAFVGDATAANYVMKQKGILNLSFSGHTDYKSEFRLGVPQNTPQLLSIMQKALDSITEAEHQQIFDQWSDLEIPKGIAQDTIFKAGAILALLFIFFLYWNYRLRRSEAAHKLSEQRFKNLVDTTDGVVWEADIRADTFTYISENVERILGYSVNEWLQPHFWPKYIHPEDRQWAVDFCQKETCKLKDHEFEYRYITAQGETVWIRDMVSVVTEEGKPRWLRGLMLNITDQKTAEMLVRQSESRFRELIESLPAIAVQGYDKNRRVIYWNDASEMLYGFSREDARGQLLEDLIIPDYMRHDVIEAHRLWVEEHQAIPPAELELLHKDGSLVPVFSSHVMLQSEHDSEEMYCIDVSLLEQKQAYAELTRIAHYDELTELPNRRTFTDRLRQMMKRADREGRQVAVMMLDLDRFKEVNDTLGHDHGDLLLQEAALRLKSCVRSTDTVARLGGDEFLVILDEIGNVSVVDRIALNMLQKMREPFLLNDHRSFVSASVGITLYPSDAMTLEALLKNADQAMYAAKDKGRNRYHYFTLEMEAAAQRRRHMLNELRDATIQQQLELYYQPVIDLRDNSLVKAEALLRWNHPKGQIPPMEFIPLAEETGLIVEIGNWVFAEVFRQAAVWKSHYKTDLQICINTSPAQYKDEQGCLPGWLGNLRGEEAASVNLCVEITETLLMEAGDEVTNRLMQFRDQGIEVALDDFGTGYSSLAYLKQFDIDYLKIDKSFVSNLKPNSSDLVLCEAIIVMAHTLGIKVIAEGVETEEQKLLLMEVGCDFGQGYLFSRPIPAQAFAERWLES</sequence>
<dbReference type="SMART" id="SM00091">
    <property type="entry name" value="PAS"/>
    <property type="match status" value="3"/>
</dbReference>
<dbReference type="SUPFAM" id="SSF55785">
    <property type="entry name" value="PYP-like sensor domain (PAS domain)"/>
    <property type="match status" value="2"/>
</dbReference>
<gene>
    <name evidence="8" type="ORF">AMJAP_1045</name>
</gene>
<dbReference type="PROSITE" id="PS50113">
    <property type="entry name" value="PAC"/>
    <property type="match status" value="1"/>
</dbReference>
<dbReference type="PROSITE" id="PS51257">
    <property type="entry name" value="PROKAR_LIPOPROTEIN"/>
    <property type="match status" value="1"/>
</dbReference>
<dbReference type="InterPro" id="IPR035919">
    <property type="entry name" value="EAL_sf"/>
</dbReference>
<keyword evidence="3" id="KW-0732">Signal</keyword>
<dbReference type="Gene3D" id="3.30.450.20">
    <property type="entry name" value="PAS domain"/>
    <property type="match status" value="2"/>
</dbReference>
<dbReference type="OrthoDB" id="9787514at2"/>
<dbReference type="InterPro" id="IPR001638">
    <property type="entry name" value="Solute-binding_3/MltF_N"/>
</dbReference>
<feature type="transmembrane region" description="Helical" evidence="2">
    <location>
        <begin position="280"/>
        <end position="299"/>
    </location>
</feature>
<dbReference type="InterPro" id="IPR000014">
    <property type="entry name" value="PAS"/>
</dbReference>
<dbReference type="SUPFAM" id="SSF53850">
    <property type="entry name" value="Periplasmic binding protein-like II"/>
    <property type="match status" value="1"/>
</dbReference>
<dbReference type="PANTHER" id="PTHR44757">
    <property type="entry name" value="DIGUANYLATE CYCLASE DGCP"/>
    <property type="match status" value="1"/>
</dbReference>
<accession>A0A7R6P908</accession>
<dbReference type="SMART" id="SM00267">
    <property type="entry name" value="GGDEF"/>
    <property type="match status" value="1"/>
</dbReference>
<dbReference type="Gene3D" id="3.40.190.10">
    <property type="entry name" value="Periplasmic binding protein-like II"/>
    <property type="match status" value="2"/>
</dbReference>
<feature type="chain" id="PRO_5032800703" evidence="3">
    <location>
        <begin position="27"/>
        <end position="992"/>
    </location>
</feature>
<dbReference type="SMART" id="SM00062">
    <property type="entry name" value="PBPb"/>
    <property type="match status" value="1"/>
</dbReference>
<dbReference type="CDD" id="cd01949">
    <property type="entry name" value="GGDEF"/>
    <property type="match status" value="1"/>
</dbReference>
<dbReference type="KEGG" id="ajp:AMJAP_1045"/>
<dbReference type="InterPro" id="IPR001633">
    <property type="entry name" value="EAL_dom"/>
</dbReference>
<dbReference type="AlphaFoldDB" id="A0A7R6P908"/>
<evidence type="ECO:0000313" key="9">
    <source>
        <dbReference type="Proteomes" id="UP000595663"/>
    </source>
</evidence>
<dbReference type="Pfam" id="PF00497">
    <property type="entry name" value="SBP_bac_3"/>
    <property type="match status" value="1"/>
</dbReference>
<feature type="domain" description="GGDEF" evidence="7">
    <location>
        <begin position="597"/>
        <end position="730"/>
    </location>
</feature>
<dbReference type="SMART" id="SM00052">
    <property type="entry name" value="EAL"/>
    <property type="match status" value="1"/>
</dbReference>
<evidence type="ECO:0000313" key="8">
    <source>
        <dbReference type="EMBL" id="BBB25642.1"/>
    </source>
</evidence>
<dbReference type="PROSITE" id="PS50112">
    <property type="entry name" value="PAS"/>
    <property type="match status" value="2"/>
</dbReference>
<dbReference type="PROSITE" id="PS50883">
    <property type="entry name" value="EAL"/>
    <property type="match status" value="1"/>
</dbReference>
<organism evidence="8 9">
    <name type="scientific">Amphritea japonica ATCC BAA-1530</name>
    <dbReference type="NCBI Taxonomy" id="1278309"/>
    <lineage>
        <taxon>Bacteria</taxon>
        <taxon>Pseudomonadati</taxon>
        <taxon>Pseudomonadota</taxon>
        <taxon>Gammaproteobacteria</taxon>
        <taxon>Oceanospirillales</taxon>
        <taxon>Oceanospirillaceae</taxon>
        <taxon>Amphritea</taxon>
    </lineage>
</organism>
<evidence type="ECO:0000259" key="6">
    <source>
        <dbReference type="PROSITE" id="PS50883"/>
    </source>
</evidence>
<dbReference type="RefSeq" id="WP_019622064.1">
    <property type="nucleotide sequence ID" value="NZ_AP014545.1"/>
</dbReference>
<evidence type="ECO:0000256" key="1">
    <source>
        <dbReference type="ARBA" id="ARBA00001946"/>
    </source>
</evidence>
<evidence type="ECO:0000256" key="2">
    <source>
        <dbReference type="SAM" id="Phobius"/>
    </source>
</evidence>
<dbReference type="PANTHER" id="PTHR44757:SF2">
    <property type="entry name" value="BIOFILM ARCHITECTURE MAINTENANCE PROTEIN MBAA"/>
    <property type="match status" value="1"/>
</dbReference>
<keyword evidence="2" id="KW-0472">Membrane</keyword>
<dbReference type="Pfam" id="PF00990">
    <property type="entry name" value="GGDEF"/>
    <property type="match status" value="1"/>
</dbReference>
<protein>
    <submittedName>
        <fullName evidence="8">Signal transduction protein</fullName>
    </submittedName>
</protein>
<feature type="domain" description="PAC" evidence="5">
    <location>
        <begin position="386"/>
        <end position="437"/>
    </location>
</feature>
<dbReference type="InterPro" id="IPR013655">
    <property type="entry name" value="PAS_fold_3"/>
</dbReference>
<dbReference type="InterPro" id="IPR052155">
    <property type="entry name" value="Biofilm_reg_signaling"/>
</dbReference>
<evidence type="ECO:0000259" key="4">
    <source>
        <dbReference type="PROSITE" id="PS50112"/>
    </source>
</evidence>
<dbReference type="InterPro" id="IPR000160">
    <property type="entry name" value="GGDEF_dom"/>
</dbReference>
<dbReference type="Proteomes" id="UP000595663">
    <property type="component" value="Chromosome"/>
</dbReference>
<dbReference type="FunFam" id="3.30.70.270:FF:000001">
    <property type="entry name" value="Diguanylate cyclase domain protein"/>
    <property type="match status" value="1"/>
</dbReference>
<dbReference type="NCBIfam" id="TIGR00254">
    <property type="entry name" value="GGDEF"/>
    <property type="match status" value="1"/>
</dbReference>
<dbReference type="SUPFAM" id="SSF141868">
    <property type="entry name" value="EAL domain-like"/>
    <property type="match status" value="1"/>
</dbReference>
<reference evidence="8 9" key="1">
    <citation type="journal article" date="2008" name="Int. J. Syst. Evol. Microbiol.">
        <title>Amphritea japonica sp. nov. and Amphritea balenae sp. nov., isolated from the sediment adjacent to sperm whale carcasses off Kagoshima, Japan.</title>
        <authorList>
            <person name="Miyazaki M."/>
            <person name="Nogi Y."/>
            <person name="Fujiwara Y."/>
            <person name="Kawato M."/>
            <person name="Nagahama T."/>
            <person name="Kubokawa K."/>
            <person name="Horikoshi K."/>
        </authorList>
    </citation>
    <scope>NUCLEOTIDE SEQUENCE [LARGE SCALE GENOMIC DNA]</scope>
    <source>
        <strain evidence="8 9">ATCC BAA-1530</strain>
    </source>
</reference>
<dbReference type="InterPro" id="IPR035965">
    <property type="entry name" value="PAS-like_dom_sf"/>
</dbReference>
<dbReference type="InterPro" id="IPR000700">
    <property type="entry name" value="PAS-assoc_C"/>
</dbReference>
<evidence type="ECO:0000259" key="7">
    <source>
        <dbReference type="PROSITE" id="PS50887"/>
    </source>
</evidence>
<dbReference type="Pfam" id="PF00563">
    <property type="entry name" value="EAL"/>
    <property type="match status" value="1"/>
</dbReference>
<dbReference type="EMBL" id="AP014545">
    <property type="protein sequence ID" value="BBB25642.1"/>
    <property type="molecule type" value="Genomic_DNA"/>
</dbReference>